<dbReference type="Pfam" id="PF01968">
    <property type="entry name" value="Hydantoinase_A"/>
    <property type="match status" value="1"/>
</dbReference>
<dbReference type="InterPro" id="IPR043129">
    <property type="entry name" value="ATPase_NBD"/>
</dbReference>
<dbReference type="SUPFAM" id="SSF53067">
    <property type="entry name" value="Actin-like ATPase domain"/>
    <property type="match status" value="1"/>
</dbReference>
<protein>
    <submittedName>
        <fullName evidence="2">Putative H4MPT-linked C1 transfer pathway protein</fullName>
    </submittedName>
</protein>
<keyword evidence="3" id="KW-1185">Reference proteome</keyword>
<dbReference type="AlphaFoldDB" id="A0A1P8W941"/>
<dbReference type="RefSeq" id="WP_077022442.1">
    <property type="nucleotide sequence ID" value="NZ_CP017641.1"/>
</dbReference>
<evidence type="ECO:0000313" key="2">
    <source>
        <dbReference type="EMBL" id="APZ90568.1"/>
    </source>
</evidence>
<proteinExistence type="predicted"/>
<dbReference type="InterPro" id="IPR002756">
    <property type="entry name" value="MfnF"/>
</dbReference>
<feature type="domain" description="Hydantoinase A/oxoprolinase" evidence="1">
    <location>
        <begin position="55"/>
        <end position="319"/>
    </location>
</feature>
<evidence type="ECO:0000313" key="3">
    <source>
        <dbReference type="Proteomes" id="UP000187735"/>
    </source>
</evidence>
<dbReference type="Gene3D" id="3.30.420.190">
    <property type="entry name" value="conserved archaeal protein q6m145"/>
    <property type="match status" value="1"/>
</dbReference>
<evidence type="ECO:0000259" key="1">
    <source>
        <dbReference type="Pfam" id="PF01968"/>
    </source>
</evidence>
<dbReference type="InterPro" id="IPR002821">
    <property type="entry name" value="Hydantoinase_A"/>
</dbReference>
<sequence>MNVIGLDIGGANIKVANADGNTASVPFAIWMEKESLSSQLAAVVAKHFTTPDLIALTMTAELADCFVTKAEGVEFVIAATEATFPNVPIRVWLTSGEFVEPADAIAMPELAGAANWHVLATWAAQAIPDGPALLIDVGSTTTDIIPLLDGRPVPAGTNDCSRMQCGELVYSGSRRTPICAVTQTLQFRGRACPVAAELFATMADAFLVLQQLEEDASNSDTADGRPFTRTHSLNRMAHTICCDATELTEDEIVELAQSTVDAQLTQLTTAAEQVLEHLEQQLVADGHRTLSIEKPSVLISGSGAFVATRLLSQLGPERFAQTLDVTTMYHRPVAEAACAFAAARLAHTLCRDDLLEFVKFV</sequence>
<gene>
    <name evidence="2" type="ORF">Fuma_00148</name>
</gene>
<name>A0A1P8W941_9PLAN</name>
<dbReference type="Gene3D" id="3.30.420.40">
    <property type="match status" value="1"/>
</dbReference>
<dbReference type="Proteomes" id="UP000187735">
    <property type="component" value="Chromosome"/>
</dbReference>
<organism evidence="2 3">
    <name type="scientific">Fuerstiella marisgermanici</name>
    <dbReference type="NCBI Taxonomy" id="1891926"/>
    <lineage>
        <taxon>Bacteria</taxon>
        <taxon>Pseudomonadati</taxon>
        <taxon>Planctomycetota</taxon>
        <taxon>Planctomycetia</taxon>
        <taxon>Planctomycetales</taxon>
        <taxon>Planctomycetaceae</taxon>
        <taxon>Fuerstiella</taxon>
    </lineage>
</organism>
<dbReference type="KEGG" id="fmr:Fuma_00148"/>
<dbReference type="STRING" id="1891926.Fuma_00148"/>
<reference evidence="2 3" key="1">
    <citation type="journal article" date="2016" name="Front. Microbiol.">
        <title>Fuerstia marisgermanicae gen. nov., sp. nov., an Unusual Member of the Phylum Planctomycetes from the German Wadden Sea.</title>
        <authorList>
            <person name="Kohn T."/>
            <person name="Heuer A."/>
            <person name="Jogler M."/>
            <person name="Vollmers J."/>
            <person name="Boedeker C."/>
            <person name="Bunk B."/>
            <person name="Rast P."/>
            <person name="Borchert D."/>
            <person name="Glockner I."/>
            <person name="Freese H.M."/>
            <person name="Klenk H.P."/>
            <person name="Overmann J."/>
            <person name="Kaster A.K."/>
            <person name="Rohde M."/>
            <person name="Wiegand S."/>
            <person name="Jogler C."/>
        </authorList>
    </citation>
    <scope>NUCLEOTIDE SEQUENCE [LARGE SCALE GENOMIC DNA]</scope>
    <source>
        <strain evidence="2 3">NH11</strain>
    </source>
</reference>
<accession>A0A1P8W941</accession>
<dbReference type="GO" id="GO:0016787">
    <property type="term" value="F:hydrolase activity"/>
    <property type="evidence" value="ECO:0007669"/>
    <property type="project" value="InterPro"/>
</dbReference>
<dbReference type="EMBL" id="CP017641">
    <property type="protein sequence ID" value="APZ90568.1"/>
    <property type="molecule type" value="Genomic_DNA"/>
</dbReference>
<dbReference type="NCBIfam" id="TIGR03123">
    <property type="entry name" value="one_C_unchar_1"/>
    <property type="match status" value="1"/>
</dbReference>
<dbReference type="OrthoDB" id="1792672at2"/>